<dbReference type="InterPro" id="IPR008775">
    <property type="entry name" value="Phytyl_CoA_dOase-like"/>
</dbReference>
<dbReference type="InterPro" id="IPR051961">
    <property type="entry name" value="Fungal_Metabolite_Diox"/>
</dbReference>
<dbReference type="EMBL" id="CAJNOI010000183">
    <property type="protein sequence ID" value="CAF1165443.1"/>
    <property type="molecule type" value="Genomic_DNA"/>
</dbReference>
<dbReference type="PANTHER" id="PTHR37563">
    <property type="entry name" value="PHYTANOYL-COA DIOXYGENASE FAMILY PROTEIN (AFU_ORTHOLOGUE AFUA_2G03330)"/>
    <property type="match status" value="1"/>
</dbReference>
<dbReference type="Pfam" id="PF05721">
    <property type="entry name" value="PhyH"/>
    <property type="match status" value="1"/>
</dbReference>
<proteinExistence type="predicted"/>
<evidence type="ECO:0000313" key="2">
    <source>
        <dbReference type="EMBL" id="CAF1379522.1"/>
    </source>
</evidence>
<evidence type="ECO:0000313" key="4">
    <source>
        <dbReference type="Proteomes" id="UP000663877"/>
    </source>
</evidence>
<evidence type="ECO:0008006" key="5">
    <source>
        <dbReference type="Google" id="ProtNLM"/>
    </source>
</evidence>
<dbReference type="Gene3D" id="2.60.120.620">
    <property type="entry name" value="q2cbj1_9rhob like domain"/>
    <property type="match status" value="1"/>
</dbReference>
<sequence>MATEDKRALDRAWIIERADEVRRTGSTLIENVIPVEKIDELNRVFQPLLAETERAENGAGNRGPSRYYVTPPFRAPWTDISIIDNDIIMAIVSELVGADGVFCQLATDTPCLGSEYQDLHRDTQSLFPEWEQETPPYQLAVNFPLVDCHSENGPLEMAPSTHLLGKDDALRRIQSGEICLEQVLMKRGDILIRDVRHIHRGTPNKTDEPRPMVVLGYSRRWLFRPEVQIRVAQEILEQVPLRTRKWLRFNPVFNTLEEAEKKEELYRSFAY</sequence>
<dbReference type="Proteomes" id="UP000663877">
    <property type="component" value="Unassembled WGS sequence"/>
</dbReference>
<keyword evidence="3" id="KW-1185">Reference proteome</keyword>
<gene>
    <name evidence="1" type="ORF">BJG266_LOCUS24884</name>
    <name evidence="2" type="ORF">QVE165_LOCUS35575</name>
</gene>
<dbReference type="OrthoDB" id="9987609at2759"/>
<accession>A0A814TQE0</accession>
<dbReference type="AlphaFoldDB" id="A0A814TQE0"/>
<dbReference type="Proteomes" id="UP000663832">
    <property type="component" value="Unassembled WGS sequence"/>
</dbReference>
<name>A0A814TQE0_9BILA</name>
<dbReference type="PANTHER" id="PTHR37563:SF2">
    <property type="entry name" value="PHYTANOYL-COA DIOXYGENASE FAMILY PROTEIN (AFU_ORTHOLOGUE AFUA_2G03330)"/>
    <property type="match status" value="1"/>
</dbReference>
<protein>
    <recommendedName>
        <fullName evidence="5">Phytanoyl-CoA dioxygenase</fullName>
    </recommendedName>
</protein>
<dbReference type="EMBL" id="CAJNOM010000347">
    <property type="protein sequence ID" value="CAF1379522.1"/>
    <property type="molecule type" value="Genomic_DNA"/>
</dbReference>
<organism evidence="1 4">
    <name type="scientific">Adineta steineri</name>
    <dbReference type="NCBI Taxonomy" id="433720"/>
    <lineage>
        <taxon>Eukaryota</taxon>
        <taxon>Metazoa</taxon>
        <taxon>Spiralia</taxon>
        <taxon>Gnathifera</taxon>
        <taxon>Rotifera</taxon>
        <taxon>Eurotatoria</taxon>
        <taxon>Bdelloidea</taxon>
        <taxon>Adinetida</taxon>
        <taxon>Adinetidae</taxon>
        <taxon>Adineta</taxon>
    </lineage>
</organism>
<evidence type="ECO:0000313" key="1">
    <source>
        <dbReference type="EMBL" id="CAF1165443.1"/>
    </source>
</evidence>
<dbReference type="SUPFAM" id="SSF51197">
    <property type="entry name" value="Clavaminate synthase-like"/>
    <property type="match status" value="1"/>
</dbReference>
<evidence type="ECO:0000313" key="3">
    <source>
        <dbReference type="Proteomes" id="UP000663832"/>
    </source>
</evidence>
<comment type="caution">
    <text evidence="1">The sequence shown here is derived from an EMBL/GenBank/DDBJ whole genome shotgun (WGS) entry which is preliminary data.</text>
</comment>
<reference evidence="1" key="1">
    <citation type="submission" date="2021-02" db="EMBL/GenBank/DDBJ databases">
        <authorList>
            <person name="Nowell W R."/>
        </authorList>
    </citation>
    <scope>NUCLEOTIDE SEQUENCE</scope>
</reference>